<name>A0A8H6W664_MYCCL</name>
<reference evidence="3" key="1">
    <citation type="submission" date="2020-05" db="EMBL/GenBank/DDBJ databases">
        <title>Mycena genomes resolve the evolution of fungal bioluminescence.</title>
        <authorList>
            <person name="Tsai I.J."/>
        </authorList>
    </citation>
    <scope>NUCLEOTIDE SEQUENCE</scope>
    <source>
        <strain evidence="3">110903Hualien_Pintung</strain>
    </source>
</reference>
<dbReference type="EMBL" id="JACAZE010000011">
    <property type="protein sequence ID" value="KAF7304321.1"/>
    <property type="molecule type" value="Genomic_DNA"/>
</dbReference>
<feature type="domain" description="Peptidase S33 tripeptidyl aminopeptidase-like C-terminal" evidence="2">
    <location>
        <begin position="489"/>
        <end position="564"/>
    </location>
</feature>
<dbReference type="Proteomes" id="UP000613580">
    <property type="component" value="Unassembled WGS sequence"/>
</dbReference>
<evidence type="ECO:0000313" key="4">
    <source>
        <dbReference type="Proteomes" id="UP000613580"/>
    </source>
</evidence>
<organism evidence="3 4">
    <name type="scientific">Mycena chlorophos</name>
    <name type="common">Agaric fungus</name>
    <name type="synonym">Agaricus chlorophos</name>
    <dbReference type="NCBI Taxonomy" id="658473"/>
    <lineage>
        <taxon>Eukaryota</taxon>
        <taxon>Fungi</taxon>
        <taxon>Dikarya</taxon>
        <taxon>Basidiomycota</taxon>
        <taxon>Agaricomycotina</taxon>
        <taxon>Agaricomycetes</taxon>
        <taxon>Agaricomycetidae</taxon>
        <taxon>Agaricales</taxon>
        <taxon>Marasmiineae</taxon>
        <taxon>Mycenaceae</taxon>
        <taxon>Mycena</taxon>
    </lineage>
</organism>
<sequence length="596" mass="64567">MGAPLLPPYPRSERRNGPLVVLLVLAVVCFAWPLRVSPLGTPFLTSFEDNGVKWKPCWQDPEFLCGSIEVPLDYDDPSAGKTPIYLTNLPATAERQGIIITHYGGPGGSGVDASFPTARGIRNVTGGHHDIISFDQRGQGRAEFQANTVFEATFSVPMDPFSEAGRAVLVEQQKQALVLEETQGAVCARTVGAKALGYMSTTSTIYDMQEISRVLDGEDALINFWGGSYGSLVGQYLASMLPHKAGRIYITGNVPADMWANTHYETQETLRLLLDDSEYAVAFRIFYESFPDRHNRKTYAFFLNECFEAGPTHCPLAHSSDTSAESIQDRVDAFLDRLQAQPLMVANATRPGPGYLTSGMVRSMIFLGIQYPALLPQILGYVAHAMDGDGFEVFAGATRGRRAADNAEPDEDGRVYIGQEALCRLAISCGDALPRAEGERVPTAGEIVDEMLVTLRDVSPRFGATMEGAIIGPGRVLGRNGIEDLGMQKTLATPTLVVSNIYDPITPLAAGTIVQTTMGDANAHHLIQDTAGHAYLAPDTACGAEVIRKYFVEGVLPQGRETRCVRDHGNYFVEAAAQNEQEMAMAKGMLGAALVF</sequence>
<dbReference type="InterPro" id="IPR000073">
    <property type="entry name" value="AB_hydrolase_1"/>
</dbReference>
<evidence type="ECO:0000259" key="1">
    <source>
        <dbReference type="Pfam" id="PF00561"/>
    </source>
</evidence>
<evidence type="ECO:0000313" key="3">
    <source>
        <dbReference type="EMBL" id="KAF7304321.1"/>
    </source>
</evidence>
<dbReference type="Pfam" id="PF00561">
    <property type="entry name" value="Abhydrolase_1"/>
    <property type="match status" value="1"/>
</dbReference>
<dbReference type="SUPFAM" id="SSF53474">
    <property type="entry name" value="alpha/beta-Hydrolases"/>
    <property type="match status" value="1"/>
</dbReference>
<keyword evidence="4" id="KW-1185">Reference proteome</keyword>
<accession>A0A8H6W664</accession>
<dbReference type="Gene3D" id="3.40.50.1820">
    <property type="entry name" value="alpha/beta hydrolase"/>
    <property type="match status" value="1"/>
</dbReference>
<dbReference type="OrthoDB" id="425534at2759"/>
<protein>
    <submittedName>
        <fullName evidence="3">Abhydrolase-4 domain-containing protein</fullName>
    </submittedName>
</protein>
<feature type="domain" description="AB hydrolase-1" evidence="1">
    <location>
        <begin position="99"/>
        <end position="269"/>
    </location>
</feature>
<keyword evidence="3" id="KW-0378">Hydrolase</keyword>
<dbReference type="InterPro" id="IPR029058">
    <property type="entry name" value="AB_hydrolase_fold"/>
</dbReference>
<dbReference type="Pfam" id="PF08386">
    <property type="entry name" value="Abhydrolase_4"/>
    <property type="match status" value="1"/>
</dbReference>
<dbReference type="InterPro" id="IPR013595">
    <property type="entry name" value="Pept_S33_TAP-like_C"/>
</dbReference>
<comment type="caution">
    <text evidence="3">The sequence shown here is derived from an EMBL/GenBank/DDBJ whole genome shotgun (WGS) entry which is preliminary data.</text>
</comment>
<evidence type="ECO:0000259" key="2">
    <source>
        <dbReference type="Pfam" id="PF08386"/>
    </source>
</evidence>
<dbReference type="AlphaFoldDB" id="A0A8H6W664"/>
<proteinExistence type="predicted"/>
<dbReference type="GO" id="GO:0016787">
    <property type="term" value="F:hydrolase activity"/>
    <property type="evidence" value="ECO:0007669"/>
    <property type="project" value="UniProtKB-KW"/>
</dbReference>
<gene>
    <name evidence="3" type="ORF">HMN09_00833900</name>
</gene>